<evidence type="ECO:0000256" key="1">
    <source>
        <dbReference type="ARBA" id="ARBA00022845"/>
    </source>
</evidence>
<keyword evidence="1" id="KW-0810">Translation regulation</keyword>
<dbReference type="InterPro" id="IPR050574">
    <property type="entry name" value="HPF/YfiA_ribosome-assoc"/>
</dbReference>
<dbReference type="Gene3D" id="3.30.160.100">
    <property type="entry name" value="Ribosome hibernation promotion factor-like"/>
    <property type="match status" value="1"/>
</dbReference>
<dbReference type="SUPFAM" id="SSF69754">
    <property type="entry name" value="Ribosome binding protein Y (YfiA homologue)"/>
    <property type="match status" value="1"/>
</dbReference>
<dbReference type="PANTHER" id="PTHR33231:SF1">
    <property type="entry name" value="30S RIBOSOMAL PROTEIN"/>
    <property type="match status" value="1"/>
</dbReference>
<dbReference type="Gene3D" id="3.30.505.50">
    <property type="entry name" value="Sigma 54 modulation/S30EA ribosomal protein, C-terminal domain"/>
    <property type="match status" value="1"/>
</dbReference>
<dbReference type="InterPro" id="IPR038416">
    <property type="entry name" value="Ribosom_S30AE_C_sf"/>
</dbReference>
<dbReference type="Proteomes" id="UP000660262">
    <property type="component" value="Unassembled WGS sequence"/>
</dbReference>
<dbReference type="Pfam" id="PF02482">
    <property type="entry name" value="Ribosomal_S30AE"/>
    <property type="match status" value="1"/>
</dbReference>
<dbReference type="Pfam" id="PF16321">
    <property type="entry name" value="Ribosom_S30AE_C"/>
    <property type="match status" value="1"/>
</dbReference>
<dbReference type="InterPro" id="IPR003489">
    <property type="entry name" value="RHF/RaiA"/>
</dbReference>
<dbReference type="AlphaFoldDB" id="A0A830HC08"/>
<keyword evidence="4" id="KW-0689">Ribosomal protein</keyword>
<organism evidence="4 5">
    <name type="scientific">Pycnococcus provasolii</name>
    <dbReference type="NCBI Taxonomy" id="41880"/>
    <lineage>
        <taxon>Eukaryota</taxon>
        <taxon>Viridiplantae</taxon>
        <taxon>Chlorophyta</taxon>
        <taxon>Pseudoscourfieldiophyceae</taxon>
        <taxon>Pseudoscourfieldiales</taxon>
        <taxon>Pycnococcaceae</taxon>
        <taxon>Pycnococcus</taxon>
    </lineage>
</organism>
<feature type="domain" description="Sigma 54 modulation/S30EA ribosomal protein C-terminal" evidence="3">
    <location>
        <begin position="241"/>
        <end position="295"/>
    </location>
</feature>
<dbReference type="GO" id="GO:0043024">
    <property type="term" value="F:ribosomal small subunit binding"/>
    <property type="evidence" value="ECO:0007669"/>
    <property type="project" value="TreeGrafter"/>
</dbReference>
<dbReference type="GO" id="GO:0022627">
    <property type="term" value="C:cytosolic small ribosomal subunit"/>
    <property type="evidence" value="ECO:0007669"/>
    <property type="project" value="TreeGrafter"/>
</dbReference>
<proteinExistence type="predicted"/>
<dbReference type="CDD" id="cd00552">
    <property type="entry name" value="RaiA"/>
    <property type="match status" value="1"/>
</dbReference>
<reference evidence="4" key="1">
    <citation type="submission" date="2020-10" db="EMBL/GenBank/DDBJ databases">
        <title>Unveiling of a novel bifunctional photoreceptor, Dualchrome1, isolated from a cosmopolitan green alga.</title>
        <authorList>
            <person name="Suzuki S."/>
            <person name="Kawachi M."/>
        </authorList>
    </citation>
    <scope>NUCLEOTIDE SEQUENCE</scope>
    <source>
        <strain evidence="4">NIES 2893</strain>
    </source>
</reference>
<dbReference type="EMBL" id="BNJQ01000003">
    <property type="protein sequence ID" value="GHP02617.1"/>
    <property type="molecule type" value="Genomic_DNA"/>
</dbReference>
<comment type="caution">
    <text evidence="4">The sequence shown here is derived from an EMBL/GenBank/DDBJ whole genome shotgun (WGS) entry which is preliminary data.</text>
</comment>
<keyword evidence="4" id="KW-0687">Ribonucleoprotein</keyword>
<evidence type="ECO:0000256" key="2">
    <source>
        <dbReference type="SAM" id="MobiDB-lite"/>
    </source>
</evidence>
<gene>
    <name evidence="4" type="ORF">PPROV_000137300</name>
</gene>
<evidence type="ECO:0000313" key="4">
    <source>
        <dbReference type="EMBL" id="GHP02617.1"/>
    </source>
</evidence>
<dbReference type="OrthoDB" id="10253151at2759"/>
<dbReference type="InterPro" id="IPR036567">
    <property type="entry name" value="RHF-like"/>
</dbReference>
<dbReference type="GO" id="GO:0045900">
    <property type="term" value="P:negative regulation of translational elongation"/>
    <property type="evidence" value="ECO:0007669"/>
    <property type="project" value="TreeGrafter"/>
</dbReference>
<protein>
    <submittedName>
        <fullName evidence="4">30S ribosomal protein 1</fullName>
    </submittedName>
</protein>
<keyword evidence="5" id="KW-1185">Reference proteome</keyword>
<feature type="region of interest" description="Disordered" evidence="2">
    <location>
        <begin position="1"/>
        <end position="55"/>
    </location>
</feature>
<evidence type="ECO:0000259" key="3">
    <source>
        <dbReference type="Pfam" id="PF16321"/>
    </source>
</evidence>
<dbReference type="NCBIfam" id="TIGR00741">
    <property type="entry name" value="yfiA"/>
    <property type="match status" value="1"/>
</dbReference>
<name>A0A830HC08_9CHLO</name>
<evidence type="ECO:0000313" key="5">
    <source>
        <dbReference type="Proteomes" id="UP000660262"/>
    </source>
</evidence>
<dbReference type="PANTHER" id="PTHR33231">
    <property type="entry name" value="30S RIBOSOMAL PROTEIN"/>
    <property type="match status" value="1"/>
</dbReference>
<accession>A0A830HC08</accession>
<dbReference type="InterPro" id="IPR032528">
    <property type="entry name" value="Ribosom_S30AE_C"/>
</dbReference>
<sequence length="300" mass="32786">MIAARSFAPVRSVPRPRASRAPFSLSASAATQQASQSDAPEGALNDDASGALGDAASQQAEVRVNIVAGKDLASPPVQEHIRDRVAHAVRHLPQAVRYVDVKLTSREAKKNRGRPDRKAEINVHLAKSVGGLVRSERINYDANLYAAIDGACEAVERKLRKIKERKEDMDLHGGTMKKHMKKEGYALDDPQEGLLLDEDGNVTAASVGGRRLVVSEVLDHETLIDNETLPFNGSSNDVSLPAEVVRTKYFDIPPMALEEACQQMVDLGHAFFAFRDVDTNEIHICYKRDRGGFGVIIPQS</sequence>